<protein>
    <submittedName>
        <fullName evidence="1">Uncharacterized protein</fullName>
    </submittedName>
</protein>
<reference evidence="1" key="2">
    <citation type="submission" date="2020-09" db="EMBL/GenBank/DDBJ databases">
        <authorList>
            <person name="Sun Q."/>
            <person name="Zhou Y."/>
        </authorList>
    </citation>
    <scope>NUCLEOTIDE SEQUENCE</scope>
    <source>
        <strain evidence="1">CGMCC 4.7201</strain>
    </source>
</reference>
<keyword evidence="2" id="KW-1185">Reference proteome</keyword>
<gene>
    <name evidence="1" type="ORF">GCM10012280_44480</name>
</gene>
<name>A0A917ZSL0_9ACTN</name>
<reference evidence="1" key="1">
    <citation type="journal article" date="2014" name="Int. J. Syst. Evol. Microbiol.">
        <title>Complete genome sequence of Corynebacterium casei LMG S-19264T (=DSM 44701T), isolated from a smear-ripened cheese.</title>
        <authorList>
            <consortium name="US DOE Joint Genome Institute (JGI-PGF)"/>
            <person name="Walter F."/>
            <person name="Albersmeier A."/>
            <person name="Kalinowski J."/>
            <person name="Ruckert C."/>
        </authorList>
    </citation>
    <scope>NUCLEOTIDE SEQUENCE</scope>
    <source>
        <strain evidence="1">CGMCC 4.7201</strain>
    </source>
</reference>
<dbReference type="Proteomes" id="UP000641932">
    <property type="component" value="Unassembled WGS sequence"/>
</dbReference>
<sequence>MNTESHCVPGSGHRLHKAGVFFKAVRVPGHLGQRAVERLEVIEHGSPGPAIEQRGGSRHVLVDTSPLHRELCGTVFTSRV</sequence>
<evidence type="ECO:0000313" key="2">
    <source>
        <dbReference type="Proteomes" id="UP000641932"/>
    </source>
</evidence>
<dbReference type="EMBL" id="BMMS01000019">
    <property type="protein sequence ID" value="GGO93000.1"/>
    <property type="molecule type" value="Genomic_DNA"/>
</dbReference>
<organism evidence="1 2">
    <name type="scientific">Wenjunlia tyrosinilytica</name>
    <dbReference type="NCBI Taxonomy" id="1544741"/>
    <lineage>
        <taxon>Bacteria</taxon>
        <taxon>Bacillati</taxon>
        <taxon>Actinomycetota</taxon>
        <taxon>Actinomycetes</taxon>
        <taxon>Kitasatosporales</taxon>
        <taxon>Streptomycetaceae</taxon>
        <taxon>Wenjunlia</taxon>
    </lineage>
</organism>
<dbReference type="AlphaFoldDB" id="A0A917ZSL0"/>
<proteinExistence type="predicted"/>
<comment type="caution">
    <text evidence="1">The sequence shown here is derived from an EMBL/GenBank/DDBJ whole genome shotgun (WGS) entry which is preliminary data.</text>
</comment>
<evidence type="ECO:0000313" key="1">
    <source>
        <dbReference type="EMBL" id="GGO93000.1"/>
    </source>
</evidence>
<accession>A0A917ZSL0</accession>